<organism evidence="1 2">
    <name type="scientific">Rubus argutus</name>
    <name type="common">Southern blackberry</name>
    <dbReference type="NCBI Taxonomy" id="59490"/>
    <lineage>
        <taxon>Eukaryota</taxon>
        <taxon>Viridiplantae</taxon>
        <taxon>Streptophyta</taxon>
        <taxon>Embryophyta</taxon>
        <taxon>Tracheophyta</taxon>
        <taxon>Spermatophyta</taxon>
        <taxon>Magnoliopsida</taxon>
        <taxon>eudicotyledons</taxon>
        <taxon>Gunneridae</taxon>
        <taxon>Pentapetalae</taxon>
        <taxon>rosids</taxon>
        <taxon>fabids</taxon>
        <taxon>Rosales</taxon>
        <taxon>Rosaceae</taxon>
        <taxon>Rosoideae</taxon>
        <taxon>Rosoideae incertae sedis</taxon>
        <taxon>Rubus</taxon>
    </lineage>
</organism>
<evidence type="ECO:0000313" key="2">
    <source>
        <dbReference type="Proteomes" id="UP001457282"/>
    </source>
</evidence>
<evidence type="ECO:0000313" key="1">
    <source>
        <dbReference type="EMBL" id="KAK9951434.1"/>
    </source>
</evidence>
<comment type="caution">
    <text evidence="1">The sequence shown here is derived from an EMBL/GenBank/DDBJ whole genome shotgun (WGS) entry which is preliminary data.</text>
</comment>
<keyword evidence="2" id="KW-1185">Reference proteome</keyword>
<protein>
    <submittedName>
        <fullName evidence="1">Uncharacterized protein</fullName>
    </submittedName>
</protein>
<proteinExistence type="predicted"/>
<reference evidence="1 2" key="1">
    <citation type="journal article" date="2023" name="G3 (Bethesda)">
        <title>A chromosome-length genome assembly and annotation of blackberry (Rubus argutus, cv. 'Hillquist').</title>
        <authorList>
            <person name="Bruna T."/>
            <person name="Aryal R."/>
            <person name="Dudchenko O."/>
            <person name="Sargent D.J."/>
            <person name="Mead D."/>
            <person name="Buti M."/>
            <person name="Cavallini A."/>
            <person name="Hytonen T."/>
            <person name="Andres J."/>
            <person name="Pham M."/>
            <person name="Weisz D."/>
            <person name="Mascagni F."/>
            <person name="Usai G."/>
            <person name="Natali L."/>
            <person name="Bassil N."/>
            <person name="Fernandez G.E."/>
            <person name="Lomsadze A."/>
            <person name="Armour M."/>
            <person name="Olukolu B."/>
            <person name="Poorten T."/>
            <person name="Britton C."/>
            <person name="Davik J."/>
            <person name="Ashrafi H."/>
            <person name="Aiden E.L."/>
            <person name="Borodovsky M."/>
            <person name="Worthington M."/>
        </authorList>
    </citation>
    <scope>NUCLEOTIDE SEQUENCE [LARGE SCALE GENOMIC DNA]</scope>
    <source>
        <strain evidence="1">PI 553951</strain>
    </source>
</reference>
<gene>
    <name evidence="1" type="ORF">M0R45_006876</name>
</gene>
<name>A0AAW1YS68_RUBAR</name>
<dbReference type="Proteomes" id="UP001457282">
    <property type="component" value="Unassembled WGS sequence"/>
</dbReference>
<sequence>MPSTPPPPSYLLNCNLPVLMPTAQSPCSNRSRPSCCSAQKPTASSVLPPCRIRSSQTCKHYNQSQQHRHIPIAATQAKPVLTQAVHISLPLTACSQPHHFYHRRLFTSCLRALCRVMPSLQRCQAQPPIPSSVRVQSVRSSLAAVLSLCAAAPMPRQPPALSHNDPTSISCSLLVRK</sequence>
<accession>A0AAW1YS68</accession>
<dbReference type="AlphaFoldDB" id="A0AAW1YS68"/>
<dbReference type="EMBL" id="JBEDUW010000001">
    <property type="protein sequence ID" value="KAK9951434.1"/>
    <property type="molecule type" value="Genomic_DNA"/>
</dbReference>